<reference evidence="2" key="1">
    <citation type="submission" date="2016-10" db="EMBL/GenBank/DDBJ databases">
        <authorList>
            <person name="Varghese N."/>
            <person name="Submissions S."/>
        </authorList>
    </citation>
    <scope>NUCLEOTIDE SEQUENCE [LARGE SCALE GENOMIC DNA]</scope>
    <source>
        <strain evidence="2">VPI 5359</strain>
    </source>
</reference>
<dbReference type="InterPro" id="IPR023198">
    <property type="entry name" value="PGP-like_dom2"/>
</dbReference>
<dbReference type="EMBL" id="FNOU01000018">
    <property type="protein sequence ID" value="SDY16552.1"/>
    <property type="molecule type" value="Genomic_DNA"/>
</dbReference>
<dbReference type="GO" id="GO:0008967">
    <property type="term" value="F:phosphoglycolate phosphatase activity"/>
    <property type="evidence" value="ECO:0007669"/>
    <property type="project" value="TreeGrafter"/>
</dbReference>
<dbReference type="Proteomes" id="UP000199652">
    <property type="component" value="Unassembled WGS sequence"/>
</dbReference>
<dbReference type="RefSeq" id="WP_090246217.1">
    <property type="nucleotide sequence ID" value="NZ_FNOU01000018.1"/>
</dbReference>
<dbReference type="InterPro" id="IPR050155">
    <property type="entry name" value="HAD-like_hydrolase_sf"/>
</dbReference>
<protein>
    <submittedName>
        <fullName evidence="1">Phosphoglycolate phosphatase</fullName>
    </submittedName>
</protein>
<dbReference type="InterPro" id="IPR041492">
    <property type="entry name" value="HAD_2"/>
</dbReference>
<name>A0A1H3HM64_EUBBA</name>
<dbReference type="Pfam" id="PF13419">
    <property type="entry name" value="HAD_2"/>
    <property type="match status" value="1"/>
</dbReference>
<dbReference type="STRING" id="1528.SAMN04488579_11840"/>
<keyword evidence="2" id="KW-1185">Reference proteome</keyword>
<dbReference type="InterPro" id="IPR023214">
    <property type="entry name" value="HAD_sf"/>
</dbReference>
<evidence type="ECO:0000313" key="2">
    <source>
        <dbReference type="Proteomes" id="UP000199652"/>
    </source>
</evidence>
<dbReference type="PANTHER" id="PTHR43434:SF1">
    <property type="entry name" value="PHOSPHOGLYCOLATE PHOSPHATASE"/>
    <property type="match status" value="1"/>
</dbReference>
<dbReference type="SFLD" id="SFLDG01129">
    <property type="entry name" value="C1.5:_HAD__Beta-PGM__Phosphata"/>
    <property type="match status" value="1"/>
</dbReference>
<accession>A0A1H3HM64</accession>
<dbReference type="InterPro" id="IPR036412">
    <property type="entry name" value="HAD-like_sf"/>
</dbReference>
<dbReference type="GO" id="GO:0006281">
    <property type="term" value="P:DNA repair"/>
    <property type="evidence" value="ECO:0007669"/>
    <property type="project" value="TreeGrafter"/>
</dbReference>
<organism evidence="1 2">
    <name type="scientific">Eubacterium barkeri</name>
    <name type="common">Clostridium barkeri</name>
    <dbReference type="NCBI Taxonomy" id="1528"/>
    <lineage>
        <taxon>Bacteria</taxon>
        <taxon>Bacillati</taxon>
        <taxon>Bacillota</taxon>
        <taxon>Clostridia</taxon>
        <taxon>Eubacteriales</taxon>
        <taxon>Eubacteriaceae</taxon>
        <taxon>Eubacterium</taxon>
    </lineage>
</organism>
<dbReference type="OrthoDB" id="9807630at2"/>
<dbReference type="AlphaFoldDB" id="A0A1H3HM64"/>
<dbReference type="SFLD" id="SFLDG01135">
    <property type="entry name" value="C1.5.6:_HAD__Beta-PGM__Phospha"/>
    <property type="match status" value="1"/>
</dbReference>
<gene>
    <name evidence="1" type="ORF">SAMN04488579_11840</name>
</gene>
<dbReference type="Gene3D" id="1.10.150.240">
    <property type="entry name" value="Putative phosphatase, domain 2"/>
    <property type="match status" value="1"/>
</dbReference>
<proteinExistence type="predicted"/>
<dbReference type="SUPFAM" id="SSF56784">
    <property type="entry name" value="HAD-like"/>
    <property type="match status" value="1"/>
</dbReference>
<dbReference type="PANTHER" id="PTHR43434">
    <property type="entry name" value="PHOSPHOGLYCOLATE PHOSPHATASE"/>
    <property type="match status" value="1"/>
</dbReference>
<dbReference type="Gene3D" id="3.40.50.1000">
    <property type="entry name" value="HAD superfamily/HAD-like"/>
    <property type="match status" value="1"/>
</dbReference>
<sequence length="223" mass="24360">MIANCEPRSYSHLIFDLDGTLVDTCPDIVATVQHLITEYGFEKRTDAFIRSCIGGGARNVLLKCLGEHEADRIDGEILPKFVAYYTVNCAVHSKLYPGVREVLDQYKAAGKKLSVATFKIRSATLGIFEVFGLMDYFDIIVTADDVVNPKPAPDCVNAIVDFYGCPRGEAILIGDTRTDYLTGTNAGIAVCGVTYGYNTPEQVRALDPSYVIDTMAELPSVVL</sequence>
<dbReference type="SFLD" id="SFLDS00003">
    <property type="entry name" value="Haloacid_Dehalogenase"/>
    <property type="match status" value="1"/>
</dbReference>
<dbReference type="GO" id="GO:0005829">
    <property type="term" value="C:cytosol"/>
    <property type="evidence" value="ECO:0007669"/>
    <property type="project" value="TreeGrafter"/>
</dbReference>
<evidence type="ECO:0000313" key="1">
    <source>
        <dbReference type="EMBL" id="SDY16552.1"/>
    </source>
</evidence>